<reference evidence="1 2" key="1">
    <citation type="submission" date="2020-05" db="EMBL/GenBank/DDBJ databases">
        <title>Hymenobacter terrestris sp. nov. and Hymenobacter lapidiphilus sp. nov., isolated from regoliths in Antarctica.</title>
        <authorList>
            <person name="Sedlacek I."/>
            <person name="Pantucek R."/>
            <person name="Zeman M."/>
            <person name="Holochova P."/>
            <person name="Kralova S."/>
            <person name="Stankova E."/>
            <person name="Sedo O."/>
            <person name="Micenkova L."/>
            <person name="Svec P."/>
            <person name="Gupta V."/>
            <person name="Sood U."/>
            <person name="Korpole U.S."/>
            <person name="Lal R."/>
        </authorList>
    </citation>
    <scope>NUCLEOTIDE SEQUENCE [LARGE SCALE GENOMIC DNA]</scope>
    <source>
        <strain evidence="1 2">P5342</strain>
    </source>
</reference>
<evidence type="ECO:0000313" key="1">
    <source>
        <dbReference type="EMBL" id="NVO32650.1"/>
    </source>
</evidence>
<keyword evidence="2" id="KW-1185">Reference proteome</keyword>
<dbReference type="Proteomes" id="UP000565521">
    <property type="component" value="Unassembled WGS sequence"/>
</dbReference>
<sequence length="191" mass="20893">MARVKMEAGSGIAGLSGRIGNLVFWMSADGTTYVQQAPTIKKRPGSAAQQQYRKRFRAAADYGHAQQACAEGRAYYQPFVQPGRFASVYSMALADFLKPPQLLAVEADGYHGQTGTRLRIHACNPYGVRAVWVWVLDAAGRVLEEGAAQQEGADWWAYETTQLHPATAVRQLQAVAHDRPGNEAQLTVSLE</sequence>
<evidence type="ECO:0000313" key="2">
    <source>
        <dbReference type="Proteomes" id="UP000565521"/>
    </source>
</evidence>
<name>A0A7Y7PRE2_9BACT</name>
<organism evidence="1 2">
    <name type="scientific">Hymenobacter lapidiphilus</name>
    <dbReference type="NCBI Taxonomy" id="2608003"/>
    <lineage>
        <taxon>Bacteria</taxon>
        <taxon>Pseudomonadati</taxon>
        <taxon>Bacteroidota</taxon>
        <taxon>Cytophagia</taxon>
        <taxon>Cytophagales</taxon>
        <taxon>Hymenobacteraceae</taxon>
        <taxon>Hymenobacter</taxon>
    </lineage>
</organism>
<gene>
    <name evidence="1" type="ORF">HW554_15645</name>
</gene>
<dbReference type="AlphaFoldDB" id="A0A7Y7PRE2"/>
<dbReference type="EMBL" id="JABKAU010000034">
    <property type="protein sequence ID" value="NVO32650.1"/>
    <property type="molecule type" value="Genomic_DNA"/>
</dbReference>
<protein>
    <submittedName>
        <fullName evidence="1">Uncharacterized protein</fullName>
    </submittedName>
</protein>
<comment type="caution">
    <text evidence="1">The sequence shown here is derived from an EMBL/GenBank/DDBJ whole genome shotgun (WGS) entry which is preliminary data.</text>
</comment>
<accession>A0A7Y7PRE2</accession>
<dbReference type="RefSeq" id="WP_176909520.1">
    <property type="nucleotide sequence ID" value="NZ_JABKAU010000034.1"/>
</dbReference>
<proteinExistence type="predicted"/>